<gene>
    <name evidence="1" type="ORF">MiSe_50420</name>
</gene>
<accession>A0AAV3XDB4</accession>
<organism evidence="1 2">
    <name type="scientific">Microseira wollei NIES-4236</name>
    <dbReference type="NCBI Taxonomy" id="2530354"/>
    <lineage>
        <taxon>Bacteria</taxon>
        <taxon>Bacillati</taxon>
        <taxon>Cyanobacteriota</taxon>
        <taxon>Cyanophyceae</taxon>
        <taxon>Oscillatoriophycideae</taxon>
        <taxon>Aerosakkonematales</taxon>
        <taxon>Aerosakkonemataceae</taxon>
        <taxon>Microseira</taxon>
    </lineage>
</organism>
<sequence>MAQLVKDISFNPDKPYDSEDPAYFFDRDDGQNCVVADLETNLEVYYKIESGKIVEYNATSSDIPTPNKVIVTSIEFPNNYTNAS</sequence>
<name>A0AAV3XDB4_9CYAN</name>
<keyword evidence="2" id="KW-1185">Reference proteome</keyword>
<evidence type="ECO:0000313" key="1">
    <source>
        <dbReference type="EMBL" id="GET40233.1"/>
    </source>
</evidence>
<dbReference type="EMBL" id="BLAY01000085">
    <property type="protein sequence ID" value="GET40233.1"/>
    <property type="molecule type" value="Genomic_DNA"/>
</dbReference>
<dbReference type="AlphaFoldDB" id="A0AAV3XDB4"/>
<evidence type="ECO:0000313" key="2">
    <source>
        <dbReference type="Proteomes" id="UP001050975"/>
    </source>
</evidence>
<dbReference type="RefSeq" id="WP_226586077.1">
    <property type="nucleotide sequence ID" value="NZ_BLAY01000085.1"/>
</dbReference>
<reference evidence="1" key="1">
    <citation type="submission" date="2019-10" db="EMBL/GenBank/DDBJ databases">
        <title>Draft genome sequece of Microseira wollei NIES-4236.</title>
        <authorList>
            <person name="Yamaguchi H."/>
            <person name="Suzuki S."/>
            <person name="Kawachi M."/>
        </authorList>
    </citation>
    <scope>NUCLEOTIDE SEQUENCE</scope>
    <source>
        <strain evidence="1">NIES-4236</strain>
    </source>
</reference>
<comment type="caution">
    <text evidence="1">The sequence shown here is derived from an EMBL/GenBank/DDBJ whole genome shotgun (WGS) entry which is preliminary data.</text>
</comment>
<dbReference type="Proteomes" id="UP001050975">
    <property type="component" value="Unassembled WGS sequence"/>
</dbReference>
<protein>
    <submittedName>
        <fullName evidence="1">Uncharacterized protein</fullName>
    </submittedName>
</protein>
<proteinExistence type="predicted"/>